<organism evidence="2 3">
    <name type="scientific">Lacibacter cauensis</name>
    <dbReference type="NCBI Taxonomy" id="510947"/>
    <lineage>
        <taxon>Bacteria</taxon>
        <taxon>Pseudomonadati</taxon>
        <taxon>Bacteroidota</taxon>
        <taxon>Chitinophagia</taxon>
        <taxon>Chitinophagales</taxon>
        <taxon>Chitinophagaceae</taxon>
        <taxon>Lacibacter</taxon>
    </lineage>
</organism>
<gene>
    <name evidence="2" type="ORF">IQ13_1626</name>
</gene>
<name>A0A562SR71_9BACT</name>
<dbReference type="OrthoDB" id="9786191at2"/>
<feature type="chain" id="PRO_5022016700" description="Cytochrome c domain-containing protein" evidence="1">
    <location>
        <begin position="19"/>
        <end position="125"/>
    </location>
</feature>
<sequence length="125" mass="12278">MKQLSAILILCSALFIVACKKSSSGTGGSTGGGGSTPFTPDCNGAAIQFSANVAPIISSSCAISSCHAAGSSNGPGPLTTYAQISAAKVQIRAAIISGAMPKSGTITTAQKNSIICWIDAGALNN</sequence>
<dbReference type="EMBL" id="VLLE01000003">
    <property type="protein sequence ID" value="TWI83514.1"/>
    <property type="molecule type" value="Genomic_DNA"/>
</dbReference>
<feature type="signal peptide" evidence="1">
    <location>
        <begin position="1"/>
        <end position="18"/>
    </location>
</feature>
<protein>
    <recommendedName>
        <fullName evidence="4">Cytochrome c domain-containing protein</fullName>
    </recommendedName>
</protein>
<keyword evidence="1" id="KW-0732">Signal</keyword>
<reference evidence="2 3" key="1">
    <citation type="journal article" date="2015" name="Stand. Genomic Sci.">
        <title>Genomic Encyclopedia of Bacterial and Archaeal Type Strains, Phase III: the genomes of soil and plant-associated and newly described type strains.</title>
        <authorList>
            <person name="Whitman W.B."/>
            <person name="Woyke T."/>
            <person name="Klenk H.P."/>
            <person name="Zhou Y."/>
            <person name="Lilburn T.G."/>
            <person name="Beck B.J."/>
            <person name="De Vos P."/>
            <person name="Vandamme P."/>
            <person name="Eisen J.A."/>
            <person name="Garrity G."/>
            <person name="Hugenholtz P."/>
            <person name="Kyrpides N.C."/>
        </authorList>
    </citation>
    <scope>NUCLEOTIDE SEQUENCE [LARGE SCALE GENOMIC DNA]</scope>
    <source>
        <strain evidence="2 3">CGMCC 1.7271</strain>
    </source>
</reference>
<keyword evidence="3" id="KW-1185">Reference proteome</keyword>
<accession>A0A562SR71</accession>
<dbReference type="PROSITE" id="PS51257">
    <property type="entry name" value="PROKAR_LIPOPROTEIN"/>
    <property type="match status" value="1"/>
</dbReference>
<dbReference type="RefSeq" id="WP_144885730.1">
    <property type="nucleotide sequence ID" value="NZ_VLLE01000003.1"/>
</dbReference>
<dbReference type="Proteomes" id="UP000316167">
    <property type="component" value="Unassembled WGS sequence"/>
</dbReference>
<proteinExistence type="predicted"/>
<evidence type="ECO:0000313" key="2">
    <source>
        <dbReference type="EMBL" id="TWI83514.1"/>
    </source>
</evidence>
<evidence type="ECO:0000313" key="3">
    <source>
        <dbReference type="Proteomes" id="UP000316167"/>
    </source>
</evidence>
<comment type="caution">
    <text evidence="2">The sequence shown here is derived from an EMBL/GenBank/DDBJ whole genome shotgun (WGS) entry which is preliminary data.</text>
</comment>
<evidence type="ECO:0000256" key="1">
    <source>
        <dbReference type="SAM" id="SignalP"/>
    </source>
</evidence>
<evidence type="ECO:0008006" key="4">
    <source>
        <dbReference type="Google" id="ProtNLM"/>
    </source>
</evidence>
<dbReference type="AlphaFoldDB" id="A0A562SR71"/>